<keyword evidence="3" id="KW-1185">Reference proteome</keyword>
<dbReference type="Proteomes" id="UP000053354">
    <property type="component" value="Chromosome"/>
</dbReference>
<reference evidence="2" key="1">
    <citation type="submission" date="2016-10" db="EMBL/GenBank/DDBJ databases">
        <authorList>
            <person name="See-Too W.S."/>
        </authorList>
    </citation>
    <scope>NUCLEOTIDE SEQUENCE</scope>
    <source>
        <strain evidence="2">L10.15</strain>
    </source>
</reference>
<protein>
    <submittedName>
        <fullName evidence="2">Transcriptional regulator</fullName>
    </submittedName>
</protein>
<dbReference type="OrthoDB" id="2969743at2"/>
<accession>A0A1B1S5F2</accession>
<dbReference type="Gene3D" id="1.10.260.40">
    <property type="entry name" value="lambda repressor-like DNA-binding domains"/>
    <property type="match status" value="1"/>
</dbReference>
<gene>
    <name evidence="2" type="ORF">I858_015640</name>
</gene>
<dbReference type="InterPro" id="IPR001387">
    <property type="entry name" value="Cro/C1-type_HTH"/>
</dbReference>
<dbReference type="STRING" id="1302659.I858_015640"/>
<dbReference type="GO" id="GO:0003677">
    <property type="term" value="F:DNA binding"/>
    <property type="evidence" value="ECO:0007669"/>
    <property type="project" value="InterPro"/>
</dbReference>
<organism evidence="2 3">
    <name type="scientific">Planococcus versutus</name>
    <dbReference type="NCBI Taxonomy" id="1302659"/>
    <lineage>
        <taxon>Bacteria</taxon>
        <taxon>Bacillati</taxon>
        <taxon>Bacillota</taxon>
        <taxon>Bacilli</taxon>
        <taxon>Bacillales</taxon>
        <taxon>Caryophanaceae</taxon>
        <taxon>Planococcus</taxon>
    </lineage>
</organism>
<dbReference type="CDD" id="cd00093">
    <property type="entry name" value="HTH_XRE"/>
    <property type="match status" value="1"/>
</dbReference>
<dbReference type="RefSeq" id="WP_065524770.1">
    <property type="nucleotide sequence ID" value="NZ_CP016540.2"/>
</dbReference>
<name>A0A1B1S5F2_9BACL</name>
<dbReference type="PROSITE" id="PS50943">
    <property type="entry name" value="HTH_CROC1"/>
    <property type="match status" value="1"/>
</dbReference>
<sequence length="170" mass="19338">MSKSKLTQSFKEVRNGLTQEQLAMELNVSRESISKYENGHVRIPADITNILMAKADSPRLAFAIRNEYTKTGPIWLDGPNADLHRSSVREKALEEIAELVKCLTEFSFAKPLKNLSEWEKPKLHHLLEEAVEAITGLEHLLVVVCEETGISYTDVWQNHHTQLRAKGYVQ</sequence>
<dbReference type="AlphaFoldDB" id="A0A1B1S5F2"/>
<evidence type="ECO:0000259" key="1">
    <source>
        <dbReference type="PROSITE" id="PS50943"/>
    </source>
</evidence>
<dbReference type="SUPFAM" id="SSF47413">
    <property type="entry name" value="lambda repressor-like DNA-binding domains"/>
    <property type="match status" value="1"/>
</dbReference>
<evidence type="ECO:0000313" key="2">
    <source>
        <dbReference type="EMBL" id="ANU28422.1"/>
    </source>
</evidence>
<evidence type="ECO:0000313" key="3">
    <source>
        <dbReference type="Proteomes" id="UP000053354"/>
    </source>
</evidence>
<dbReference type="InterPro" id="IPR010982">
    <property type="entry name" value="Lambda_DNA-bd_dom_sf"/>
</dbReference>
<feature type="domain" description="HTH cro/C1-type" evidence="1">
    <location>
        <begin position="14"/>
        <end position="46"/>
    </location>
</feature>
<dbReference type="KEGG" id="pll:I858_015640"/>
<dbReference type="EMBL" id="CP016540">
    <property type="protein sequence ID" value="ANU28422.1"/>
    <property type="molecule type" value="Genomic_DNA"/>
</dbReference>
<dbReference type="Pfam" id="PF01381">
    <property type="entry name" value="HTH_3"/>
    <property type="match status" value="1"/>
</dbReference>
<proteinExistence type="predicted"/>